<keyword evidence="17" id="KW-1185">Reference proteome</keyword>
<dbReference type="PANTHER" id="PTHR45750">
    <property type="entry name" value="GH11602P"/>
    <property type="match status" value="1"/>
</dbReference>
<evidence type="ECO:0000256" key="8">
    <source>
        <dbReference type="ARBA" id="ARBA00023159"/>
    </source>
</evidence>
<dbReference type="PROSITE" id="PS51186">
    <property type="entry name" value="GNAT"/>
    <property type="match status" value="1"/>
</dbReference>
<feature type="region of interest" description="Disordered" evidence="13">
    <location>
        <begin position="1"/>
        <end position="86"/>
    </location>
</feature>
<feature type="compositionally biased region" description="Low complexity" evidence="13">
    <location>
        <begin position="35"/>
        <end position="44"/>
    </location>
</feature>
<evidence type="ECO:0000256" key="7">
    <source>
        <dbReference type="ARBA" id="ARBA00023117"/>
    </source>
</evidence>
<comment type="similarity">
    <text evidence="2">Belongs to the acetyltransferase family. GCN5 subfamily.</text>
</comment>
<keyword evidence="9" id="KW-0804">Transcription</keyword>
<dbReference type="GO" id="GO:0010484">
    <property type="term" value="F:histone H3 acetyltransferase activity"/>
    <property type="evidence" value="ECO:0007669"/>
    <property type="project" value="TreeGrafter"/>
</dbReference>
<dbReference type="eggNOG" id="KOG1472">
    <property type="taxonomic scope" value="Eukaryota"/>
</dbReference>
<dbReference type="SMART" id="SM00297">
    <property type="entry name" value="BROMO"/>
    <property type="match status" value="1"/>
</dbReference>
<evidence type="ECO:0000256" key="6">
    <source>
        <dbReference type="ARBA" id="ARBA00023015"/>
    </source>
</evidence>
<accession>K0RT38</accession>
<dbReference type="PROSITE" id="PS00633">
    <property type="entry name" value="BROMODOMAIN_1"/>
    <property type="match status" value="1"/>
</dbReference>
<dbReference type="SUPFAM" id="SSF47370">
    <property type="entry name" value="Bromodomain"/>
    <property type="match status" value="1"/>
</dbReference>
<evidence type="ECO:0000313" key="16">
    <source>
        <dbReference type="EMBL" id="EJK49827.1"/>
    </source>
</evidence>
<reference evidence="16 17" key="1">
    <citation type="journal article" date="2012" name="Genome Biol.">
        <title>Genome and low-iron response of an oceanic diatom adapted to chronic iron limitation.</title>
        <authorList>
            <person name="Lommer M."/>
            <person name="Specht M."/>
            <person name="Roy A.S."/>
            <person name="Kraemer L."/>
            <person name="Andreson R."/>
            <person name="Gutowska M.A."/>
            <person name="Wolf J."/>
            <person name="Bergner S.V."/>
            <person name="Schilhabel M.B."/>
            <person name="Klostermeier U.C."/>
            <person name="Beiko R.G."/>
            <person name="Rosenstiel P."/>
            <person name="Hippler M."/>
            <person name="Laroche J."/>
        </authorList>
    </citation>
    <scope>NUCLEOTIDE SEQUENCE [LARGE SCALE GENOMIC DNA]</scope>
    <source>
        <strain evidence="16 17">CCMP1005</strain>
    </source>
</reference>
<feature type="domain" description="N-acetyltransferase" evidence="15">
    <location>
        <begin position="94"/>
        <end position="248"/>
    </location>
</feature>
<evidence type="ECO:0000256" key="13">
    <source>
        <dbReference type="SAM" id="MobiDB-lite"/>
    </source>
</evidence>
<dbReference type="OrthoDB" id="1937912at2759"/>
<dbReference type="GO" id="GO:0005634">
    <property type="term" value="C:nucleus"/>
    <property type="evidence" value="ECO:0007669"/>
    <property type="project" value="UniProtKB-SubCell"/>
</dbReference>
<keyword evidence="6" id="KW-0805">Transcription regulation</keyword>
<protein>
    <recommendedName>
        <fullName evidence="3">histone acetyltransferase</fullName>
        <ecNumber evidence="3">2.3.1.48</ecNumber>
    </recommendedName>
</protein>
<dbReference type="CDD" id="cd04301">
    <property type="entry name" value="NAT_SF"/>
    <property type="match status" value="1"/>
</dbReference>
<dbReference type="InterPro" id="IPR001487">
    <property type="entry name" value="Bromodomain"/>
</dbReference>
<dbReference type="OMA" id="IEYRVVN"/>
<evidence type="ECO:0000259" key="15">
    <source>
        <dbReference type="PROSITE" id="PS51186"/>
    </source>
</evidence>
<dbReference type="InterPro" id="IPR016181">
    <property type="entry name" value="Acyl_CoA_acyltransferase"/>
</dbReference>
<gene>
    <name evidence="16" type="ORF">THAOC_31260</name>
</gene>
<keyword evidence="10" id="KW-0539">Nucleus</keyword>
<dbReference type="EMBL" id="AGNL01044405">
    <property type="protein sequence ID" value="EJK49827.1"/>
    <property type="molecule type" value="Genomic_DNA"/>
</dbReference>
<proteinExistence type="inferred from homology"/>
<dbReference type="GO" id="GO:0000123">
    <property type="term" value="C:histone acetyltransferase complex"/>
    <property type="evidence" value="ECO:0007669"/>
    <property type="project" value="TreeGrafter"/>
</dbReference>
<feature type="domain" description="Bromo" evidence="14">
    <location>
        <begin position="349"/>
        <end position="420"/>
    </location>
</feature>
<dbReference type="Pfam" id="PF00439">
    <property type="entry name" value="Bromodomain"/>
    <property type="match status" value="1"/>
</dbReference>
<comment type="caution">
    <text evidence="16">The sequence shown here is derived from an EMBL/GenBank/DDBJ whole genome shotgun (WGS) entry which is preliminary data.</text>
</comment>
<evidence type="ECO:0000256" key="9">
    <source>
        <dbReference type="ARBA" id="ARBA00023163"/>
    </source>
</evidence>
<dbReference type="Pfam" id="PF00583">
    <property type="entry name" value="Acetyltransf_1"/>
    <property type="match status" value="1"/>
</dbReference>
<evidence type="ECO:0000256" key="12">
    <source>
        <dbReference type="PROSITE-ProRule" id="PRU00035"/>
    </source>
</evidence>
<comment type="subcellular location">
    <subcellularLocation>
        <location evidence="1">Nucleus</location>
    </subcellularLocation>
</comment>
<keyword evidence="11" id="KW-0012">Acyltransferase</keyword>
<feature type="non-terminal residue" evidence="16">
    <location>
        <position position="1"/>
    </location>
</feature>
<evidence type="ECO:0000256" key="2">
    <source>
        <dbReference type="ARBA" id="ARBA00008607"/>
    </source>
</evidence>
<dbReference type="InterPro" id="IPR036427">
    <property type="entry name" value="Bromodomain-like_sf"/>
</dbReference>
<dbReference type="EC" id="2.3.1.48" evidence="3"/>
<feature type="compositionally biased region" description="Low complexity" evidence="13">
    <location>
        <begin position="1"/>
        <end position="17"/>
    </location>
</feature>
<dbReference type="Gene3D" id="3.40.630.30">
    <property type="match status" value="1"/>
</dbReference>
<dbReference type="PRINTS" id="PR00503">
    <property type="entry name" value="BROMODOMAIN"/>
</dbReference>
<evidence type="ECO:0000256" key="1">
    <source>
        <dbReference type="ARBA" id="ARBA00004123"/>
    </source>
</evidence>
<dbReference type="InterPro" id="IPR018359">
    <property type="entry name" value="Bromodomain_CS"/>
</dbReference>
<dbReference type="PANTHER" id="PTHR45750:SF3">
    <property type="entry name" value="HISTONE ACETYLTRANSFERASE"/>
    <property type="match status" value="1"/>
</dbReference>
<dbReference type="InterPro" id="IPR000182">
    <property type="entry name" value="GNAT_dom"/>
</dbReference>
<keyword evidence="5" id="KW-0156">Chromatin regulator</keyword>
<dbReference type="Gene3D" id="1.20.920.10">
    <property type="entry name" value="Bromodomain-like"/>
    <property type="match status" value="1"/>
</dbReference>
<evidence type="ECO:0000259" key="14">
    <source>
        <dbReference type="PROSITE" id="PS50014"/>
    </source>
</evidence>
<name>K0RT38_THAOC</name>
<keyword evidence="4" id="KW-0808">Transferase</keyword>
<evidence type="ECO:0000256" key="11">
    <source>
        <dbReference type="ARBA" id="ARBA00023315"/>
    </source>
</evidence>
<keyword evidence="7 12" id="KW-0103">Bromodomain</keyword>
<organism evidence="16 17">
    <name type="scientific">Thalassiosira oceanica</name>
    <name type="common">Marine diatom</name>
    <dbReference type="NCBI Taxonomy" id="159749"/>
    <lineage>
        <taxon>Eukaryota</taxon>
        <taxon>Sar</taxon>
        <taxon>Stramenopiles</taxon>
        <taxon>Ochrophyta</taxon>
        <taxon>Bacillariophyta</taxon>
        <taxon>Coscinodiscophyceae</taxon>
        <taxon>Thalassiosirophycidae</taxon>
        <taxon>Thalassiosirales</taxon>
        <taxon>Thalassiosiraceae</taxon>
        <taxon>Thalassiosira</taxon>
    </lineage>
</organism>
<keyword evidence="8" id="KW-0010">Activator</keyword>
<evidence type="ECO:0000256" key="4">
    <source>
        <dbReference type="ARBA" id="ARBA00022679"/>
    </source>
</evidence>
<dbReference type="PROSITE" id="PS50014">
    <property type="entry name" value="BROMODOMAIN_2"/>
    <property type="match status" value="1"/>
</dbReference>
<evidence type="ECO:0000313" key="17">
    <source>
        <dbReference type="Proteomes" id="UP000266841"/>
    </source>
</evidence>
<dbReference type="AlphaFoldDB" id="K0RT38"/>
<sequence length="441" mass="48783">GATSAAADGGTAGADGAVLPPGTGPDDTAGTARNDAPVAPPGDGAADDGDDRKMPAAEDGGPAPRPPPDAAGGGGRGPRPNPRYDSVRHAIVTNDGARANMIRLVGLKSLFSRQLPKMPKEYIARLVFDRRHKSLAILSADPSKRETDEEIIGGICYRAYPEMRFGEIAFCAVNASQQVKGYGTKLMNLLKMHAVGEGIEYFITYADNYAIGYFKKQGFTKSLQMHKSRYHGYIKDYDGGTVMECYIHPSIDYLRIPEVVAAQREFILQRIRHLSKSDKVKYPALPAGFADRHVSGRNRDVARALAIPGVIEAGWTHRDLLASTRRAKDADQRKSALRAELLAIVSKVSEQQFAWCFRDPVDTDEVADYLDVISDPIDLKTMERRIRRGDWYKSKQMLHVDMVRMVENCKTYNDRGNSYYDHAVSLEKFLPTIFPKRMTEG</sequence>
<dbReference type="GO" id="GO:0045944">
    <property type="term" value="P:positive regulation of transcription by RNA polymerase II"/>
    <property type="evidence" value="ECO:0007669"/>
    <property type="project" value="TreeGrafter"/>
</dbReference>
<dbReference type="Proteomes" id="UP000266841">
    <property type="component" value="Unassembled WGS sequence"/>
</dbReference>
<evidence type="ECO:0000256" key="3">
    <source>
        <dbReference type="ARBA" id="ARBA00013184"/>
    </source>
</evidence>
<evidence type="ECO:0000256" key="5">
    <source>
        <dbReference type="ARBA" id="ARBA00022853"/>
    </source>
</evidence>
<dbReference type="SUPFAM" id="SSF55729">
    <property type="entry name" value="Acyl-CoA N-acyltransferases (Nat)"/>
    <property type="match status" value="1"/>
</dbReference>
<evidence type="ECO:0000256" key="10">
    <source>
        <dbReference type="ARBA" id="ARBA00023242"/>
    </source>
</evidence>
<dbReference type="InterPro" id="IPR037800">
    <property type="entry name" value="GCN5"/>
</dbReference>